<accession>A0ABT7NJD9</accession>
<dbReference type="RefSeq" id="WP_286650486.1">
    <property type="nucleotide sequence ID" value="NZ_JACAGK010000006.1"/>
</dbReference>
<gene>
    <name evidence="3" type="ORF">HX018_03575</name>
</gene>
<dbReference type="EMBL" id="JACAGK010000006">
    <property type="protein sequence ID" value="MDM1047321.1"/>
    <property type="molecule type" value="Genomic_DNA"/>
</dbReference>
<dbReference type="InterPro" id="IPR000834">
    <property type="entry name" value="Peptidase_M14"/>
</dbReference>
<sequence>MKAITTILSIISILTLNDVSGQQIPFEKDPERNTTVTYEELRSYYQDLLKDEKQAKIMDLGKTDVGKPLQLIVLSKDGDFDPQSIKAKGKAVLFMNNGIHPGEPEGIDASMMFVRDLLRQNKLSSDVVICLIPVYNIAGMLNRGTTRANQNGPNAYGFRGSSQNYDLNRDFIKADTRNAMLFNEVFSTWDPDVFFDTHTSNGADYQHIMTLIATHPDKLHPKLSSYMKERFTKPLYREMDKKGYPMVPYVDSKGETPQSGLVSFLDGPRYSTGYAALHHTIGYMPETHMWKPYKDRVESTYALMEILHENLKREAKHIVKLRQEIKEELVHQKQFVIRWELDTTKVEQIPFLGFQSGHQTSRVSGQQRLYYDRKKPYSQNIPHYYRYQETLRIDKPKAYIVPQAYEKVIQLLKANRVDMQQLKRDTIIDAEMYYISDYRTSNRPYEGHYPHTDVELEVVKRKQAYFEGDWVIPTNQQAIRYIIETLEPQATDSFFNWNFFDAVLSQKEYFSAYIFEDYAAEMLEKDKDLKKSFEEAKINDEKLRTSGTAQLQWLYQRSPFYEKTFKLYPIARLVN</sequence>
<evidence type="ECO:0000313" key="4">
    <source>
        <dbReference type="Proteomes" id="UP001170954"/>
    </source>
</evidence>
<evidence type="ECO:0000256" key="1">
    <source>
        <dbReference type="SAM" id="Coils"/>
    </source>
</evidence>
<proteinExistence type="predicted"/>
<reference evidence="3" key="2">
    <citation type="journal article" date="2022" name="Sci. Total Environ.">
        <title>Prevalence, transmission, and molecular epidemiology of tet(X)-positive bacteria among humans, animals, and environmental niches in China: An epidemiological, and genomic-based study.</title>
        <authorList>
            <person name="Dong N."/>
            <person name="Zeng Y."/>
            <person name="Cai C."/>
            <person name="Sun C."/>
            <person name="Lu J."/>
            <person name="Liu C."/>
            <person name="Zhou H."/>
            <person name="Sun Q."/>
            <person name="Shu L."/>
            <person name="Wang H."/>
            <person name="Wang Y."/>
            <person name="Wang S."/>
            <person name="Wu C."/>
            <person name="Chan E.W."/>
            <person name="Chen G."/>
            <person name="Shen Z."/>
            <person name="Chen S."/>
            <person name="Zhang R."/>
        </authorList>
    </citation>
    <scope>NUCLEOTIDE SEQUENCE</scope>
    <source>
        <strain evidence="3">R1692</strain>
    </source>
</reference>
<feature type="coiled-coil region" evidence="1">
    <location>
        <begin position="294"/>
        <end position="328"/>
    </location>
</feature>
<name>A0ABT7NJD9_9SPHI</name>
<organism evidence="3 4">
    <name type="scientific">Sphingobacterium hotanense</name>
    <dbReference type="NCBI Taxonomy" id="649196"/>
    <lineage>
        <taxon>Bacteria</taxon>
        <taxon>Pseudomonadati</taxon>
        <taxon>Bacteroidota</taxon>
        <taxon>Sphingobacteriia</taxon>
        <taxon>Sphingobacteriales</taxon>
        <taxon>Sphingobacteriaceae</taxon>
        <taxon>Sphingobacterium</taxon>
    </lineage>
</organism>
<keyword evidence="1" id="KW-0175">Coiled coil</keyword>
<keyword evidence="4" id="KW-1185">Reference proteome</keyword>
<dbReference type="Pfam" id="PF00246">
    <property type="entry name" value="Peptidase_M14"/>
    <property type="match status" value="1"/>
</dbReference>
<evidence type="ECO:0000313" key="3">
    <source>
        <dbReference type="EMBL" id="MDM1047321.1"/>
    </source>
</evidence>
<feature type="domain" description="Peptidase M14" evidence="2">
    <location>
        <begin position="44"/>
        <end position="173"/>
    </location>
</feature>
<protein>
    <recommendedName>
        <fullName evidence="2">Peptidase M14 domain-containing protein</fullName>
    </recommendedName>
</protein>
<dbReference type="Proteomes" id="UP001170954">
    <property type="component" value="Unassembled WGS sequence"/>
</dbReference>
<reference evidence="3" key="1">
    <citation type="submission" date="2020-06" db="EMBL/GenBank/DDBJ databases">
        <authorList>
            <person name="Dong N."/>
        </authorList>
    </citation>
    <scope>NUCLEOTIDE SEQUENCE</scope>
    <source>
        <strain evidence="3">R1692</strain>
    </source>
</reference>
<dbReference type="SUPFAM" id="SSF53187">
    <property type="entry name" value="Zn-dependent exopeptidases"/>
    <property type="match status" value="1"/>
</dbReference>
<evidence type="ECO:0000259" key="2">
    <source>
        <dbReference type="Pfam" id="PF00246"/>
    </source>
</evidence>
<dbReference type="Gene3D" id="3.40.630.10">
    <property type="entry name" value="Zn peptidases"/>
    <property type="match status" value="1"/>
</dbReference>
<comment type="caution">
    <text evidence="3">The sequence shown here is derived from an EMBL/GenBank/DDBJ whole genome shotgun (WGS) entry which is preliminary data.</text>
</comment>